<dbReference type="InterPro" id="IPR017853">
    <property type="entry name" value="GH"/>
</dbReference>
<comment type="caution">
    <text evidence="1">The sequence shown here is derived from an EMBL/GenBank/DDBJ whole genome shotgun (WGS) entry which is preliminary data.</text>
</comment>
<evidence type="ECO:0000313" key="1">
    <source>
        <dbReference type="EMBL" id="MEE1977804.1"/>
    </source>
</evidence>
<dbReference type="EMBL" id="JAZDDG010000008">
    <property type="protein sequence ID" value="MEE1977804.1"/>
    <property type="molecule type" value="Genomic_DNA"/>
</dbReference>
<keyword evidence="2" id="KW-1185">Reference proteome</keyword>
<sequence length="659" mass="75575">MIDIRLEDARVLTNGNKLVVSTAYFKRVWQYTDHGFMTVAITNPENKKEWITQDHPFKTDWSLPGLIDSTVGCKLNGLTAEIGNDDEYTSEHIEVVAEMAYDTGVLLRYIIWVYPNAPGIRTQIQVKAIQGLNLDRAIDKEPRSDFLPVDWNGINREIAGYYNQTQERNTANLKIIKEETYTATVLSTEDYDWASVLTVKDDKGGLVLIKESHKCVNQPGIDTGSFIVDSDGVSITGWGLKATDLKNEWRSAWANWCILYSGDDLNRDTNIKIFDRLRYPVDKNLDVYILANTWGSNNRMAAASETNVLKEIESQAELGLDVQQIDDGWQNPDGIPAMSTISWRPDASKYPEGWINVKAAAKEHNIKLGLWFSLGSLNPVFARKYGQNWAADLEDLKTAFDNGGFSYYKFDMVNLHNYDELEALMKLTREFVNYTDRMVRVNWDVTENEPRIGYFFGREYGNIFLANRTVKSNTTGYIPYLMLRDAWQVSKYLNLNKFQISIQNIDMTDKQKGNAHLYNHKYAVAIALMGSPLFFQETQYISQQARSDIKQLLSIYKKNRERMYEGIVYPIGDEPNDRSWTGFQNHHQSDTGYLTVFRELNNKENMKKLALNFCANKKIKFKNLMTGAMWTETCDSKGQVALNIENSADFLFLSYSLVK</sequence>
<dbReference type="InterPro" id="IPR013785">
    <property type="entry name" value="Aldolase_TIM"/>
</dbReference>
<organism evidence="1 2">
    <name type="scientific">Maribacter cobaltidurans</name>
    <dbReference type="NCBI Taxonomy" id="1178778"/>
    <lineage>
        <taxon>Bacteria</taxon>
        <taxon>Pseudomonadati</taxon>
        <taxon>Bacteroidota</taxon>
        <taxon>Flavobacteriia</taxon>
        <taxon>Flavobacteriales</taxon>
        <taxon>Flavobacteriaceae</taxon>
        <taxon>Maribacter</taxon>
    </lineage>
</organism>
<dbReference type="Proteomes" id="UP001356308">
    <property type="component" value="Unassembled WGS sequence"/>
</dbReference>
<name>A0ABU7IY45_9FLAO</name>
<reference evidence="1 2" key="1">
    <citation type="submission" date="2024-01" db="EMBL/GenBank/DDBJ databases">
        <title>Maribacter spp. originated from different algae showed divergent polysaccharides utilization ability.</title>
        <authorList>
            <person name="Wang H."/>
            <person name="Wu Y."/>
        </authorList>
    </citation>
    <scope>NUCLEOTIDE SEQUENCE [LARGE SCALE GENOMIC DNA]</scope>
    <source>
        <strain evidence="1 2">PR1</strain>
    </source>
</reference>
<dbReference type="RefSeq" id="WP_272652486.1">
    <property type="nucleotide sequence ID" value="NZ_JAZDDG010000008.1"/>
</dbReference>
<accession>A0ABU7IY45</accession>
<dbReference type="Gene3D" id="3.20.20.70">
    <property type="entry name" value="Aldolase class I"/>
    <property type="match status" value="1"/>
</dbReference>
<gene>
    <name evidence="1" type="ORF">V1I91_17120</name>
</gene>
<dbReference type="SUPFAM" id="SSF51445">
    <property type="entry name" value="(Trans)glycosidases"/>
    <property type="match status" value="1"/>
</dbReference>
<protein>
    <submittedName>
        <fullName evidence="1">Alpha-galactosidase</fullName>
    </submittedName>
</protein>
<proteinExistence type="predicted"/>
<evidence type="ECO:0000313" key="2">
    <source>
        <dbReference type="Proteomes" id="UP001356308"/>
    </source>
</evidence>